<evidence type="ECO:0000256" key="2">
    <source>
        <dbReference type="SAM" id="Phobius"/>
    </source>
</evidence>
<feature type="transmembrane region" description="Helical" evidence="2">
    <location>
        <begin position="508"/>
        <end position="532"/>
    </location>
</feature>
<dbReference type="Gene3D" id="2.60.120.200">
    <property type="match status" value="1"/>
</dbReference>
<feature type="region of interest" description="Disordered" evidence="1">
    <location>
        <begin position="91"/>
        <end position="129"/>
    </location>
</feature>
<evidence type="ECO:0000313" key="3">
    <source>
        <dbReference type="EMBL" id="OHV25429.1"/>
    </source>
</evidence>
<dbReference type="GO" id="GO:0005886">
    <property type="term" value="C:plasma membrane"/>
    <property type="evidence" value="ECO:0007669"/>
    <property type="project" value="UniProtKB-SubCell"/>
</dbReference>
<protein>
    <recommendedName>
        <fullName evidence="5">ABC transporter</fullName>
    </recommendedName>
</protein>
<evidence type="ECO:0000256" key="1">
    <source>
        <dbReference type="SAM" id="MobiDB-lite"/>
    </source>
</evidence>
<accession>A0A1S1PVW1</accession>
<evidence type="ECO:0008006" key="5">
    <source>
        <dbReference type="Google" id="ProtNLM"/>
    </source>
</evidence>
<name>A0A1S1PVW1_9ACTN</name>
<feature type="transmembrane region" description="Helical" evidence="2">
    <location>
        <begin position="371"/>
        <end position="397"/>
    </location>
</feature>
<dbReference type="Proteomes" id="UP000179769">
    <property type="component" value="Unassembled WGS sequence"/>
</dbReference>
<comment type="caution">
    <text evidence="3">The sequence shown here is derived from an EMBL/GenBank/DDBJ whole genome shotgun (WGS) entry which is preliminary data.</text>
</comment>
<sequence>MNAFGQVLRAEFTKFRTVRGWVVAAVAAAGATILLGLLPGMQGSCGRNGPGSECAPTLGPGGEVVVDSFAFAHRPLTGDGSITVRVTSLTSRLLDPGPDGPPPDDGSPHEASAREAATPGASPRGSRPAVVPWSKAGLILKAGTAQSSSYAAVLVTGGHGVRMQYDYTHDRAGTPGTVSTDSPRWLRLTRTGDTVAGAESPDGTTWTTVGSVRLAGLPPTVEAGLFTTSPQHAERVGGSLGAGTTGGPTEATGTFDHLLVRDEARSAGAPGQVARPAWEGENVGMPGPAPQVPGGDLERAGGVFTVTGSGDIAPAVAGAAGIGVSLARTLAGTFVMLLVVTVVSTGFITAEYRCGLIRTTLTASPRRGRLLAAKAVVVGAVAFVTGLVAAAVAVVLGQRVLRGNGVYVHPATTPTELRVIVGTAALLAVAAVLALGLGTLLRRGVTAVATAVAVIVLPYLLAMTVLPDGAARWLLRVSPAAAFALQQTATQYPQVANLYTPANGYFPLAPWAGFGVLAGWAALALGTAAVLLRRRSA</sequence>
<proteinExistence type="predicted"/>
<keyword evidence="2" id="KW-1133">Transmembrane helix</keyword>
<feature type="transmembrane region" description="Helical" evidence="2">
    <location>
        <begin position="444"/>
        <end position="466"/>
    </location>
</feature>
<dbReference type="Pfam" id="PF12679">
    <property type="entry name" value="ABC2_membrane_2"/>
    <property type="match status" value="1"/>
</dbReference>
<dbReference type="OrthoDB" id="185815at2"/>
<organism evidence="3 4">
    <name type="scientific">Parafrankia soli</name>
    <dbReference type="NCBI Taxonomy" id="2599596"/>
    <lineage>
        <taxon>Bacteria</taxon>
        <taxon>Bacillati</taxon>
        <taxon>Actinomycetota</taxon>
        <taxon>Actinomycetes</taxon>
        <taxon>Frankiales</taxon>
        <taxon>Frankiaceae</taxon>
        <taxon>Parafrankia</taxon>
    </lineage>
</organism>
<dbReference type="EMBL" id="MAXA01000230">
    <property type="protein sequence ID" value="OHV25429.1"/>
    <property type="molecule type" value="Genomic_DNA"/>
</dbReference>
<feature type="transmembrane region" description="Helical" evidence="2">
    <location>
        <begin position="417"/>
        <end position="437"/>
    </location>
</feature>
<dbReference type="AlphaFoldDB" id="A0A1S1PVW1"/>
<reference evidence="4" key="1">
    <citation type="submission" date="2016-07" db="EMBL/GenBank/DDBJ databases">
        <title>Frankia sp. NRRL B-16219 Genome sequencing.</title>
        <authorList>
            <person name="Ghodhbane-Gtari F."/>
            <person name="Swanson E."/>
            <person name="Gueddou A."/>
            <person name="Louati M."/>
            <person name="Nouioui I."/>
            <person name="Hezbri K."/>
            <person name="Abebe-Akele F."/>
            <person name="Simpson S."/>
            <person name="Morris K."/>
            <person name="Thomas K."/>
            <person name="Gtari M."/>
            <person name="Tisa L.S."/>
        </authorList>
    </citation>
    <scope>NUCLEOTIDE SEQUENCE [LARGE SCALE GENOMIC DNA]</scope>
    <source>
        <strain evidence="4">NRRL B-16219</strain>
    </source>
</reference>
<dbReference type="GO" id="GO:0140359">
    <property type="term" value="F:ABC-type transporter activity"/>
    <property type="evidence" value="ECO:0007669"/>
    <property type="project" value="InterPro"/>
</dbReference>
<keyword evidence="2" id="KW-0472">Membrane</keyword>
<keyword evidence="4" id="KW-1185">Reference proteome</keyword>
<feature type="transmembrane region" description="Helical" evidence="2">
    <location>
        <begin position="330"/>
        <end position="350"/>
    </location>
</feature>
<keyword evidence="2" id="KW-0812">Transmembrane</keyword>
<feature type="transmembrane region" description="Helical" evidence="2">
    <location>
        <begin position="21"/>
        <end position="41"/>
    </location>
</feature>
<gene>
    <name evidence="3" type="ORF">BBK14_22120</name>
</gene>
<evidence type="ECO:0000313" key="4">
    <source>
        <dbReference type="Proteomes" id="UP000179769"/>
    </source>
</evidence>
<dbReference type="RefSeq" id="WP_071065293.1">
    <property type="nucleotide sequence ID" value="NZ_MAXA01000230.1"/>
</dbReference>